<name>A0A517MBI5_9BACT</name>
<dbReference type="OrthoDB" id="9978685at2"/>
<keyword evidence="1" id="KW-0812">Transmembrane</keyword>
<keyword evidence="1" id="KW-1133">Transmembrane helix</keyword>
<dbReference type="EMBL" id="CP036262">
    <property type="protein sequence ID" value="QDS92225.1"/>
    <property type="molecule type" value="Genomic_DNA"/>
</dbReference>
<feature type="transmembrane region" description="Helical" evidence="1">
    <location>
        <begin position="148"/>
        <end position="168"/>
    </location>
</feature>
<keyword evidence="3" id="KW-1185">Reference proteome</keyword>
<sequence>MNRHRYLARTLLIAVAVIVAYFPLAKLYHLWFTSEYSSYYVTSLLASEIHNGDSVDEVATHFASQRFLTASEIDVMKDIPDTFGGTERPMEDGDTYYCFSTYSGESIFAQFRDGRLVGLPNECYEDLPLLAEINGFSLPNPIFRFGFWPLYLIGIICIWLFLVSRCWIRRPGSSGQSLAV</sequence>
<gene>
    <name evidence="2" type="ORF">FF011L_09620</name>
</gene>
<dbReference type="AlphaFoldDB" id="A0A517MBI5"/>
<proteinExistence type="predicted"/>
<reference evidence="2 3" key="1">
    <citation type="submission" date="2019-02" db="EMBL/GenBank/DDBJ databases">
        <title>Deep-cultivation of Planctomycetes and their phenomic and genomic characterization uncovers novel biology.</title>
        <authorList>
            <person name="Wiegand S."/>
            <person name="Jogler M."/>
            <person name="Boedeker C."/>
            <person name="Pinto D."/>
            <person name="Vollmers J."/>
            <person name="Rivas-Marin E."/>
            <person name="Kohn T."/>
            <person name="Peeters S.H."/>
            <person name="Heuer A."/>
            <person name="Rast P."/>
            <person name="Oberbeckmann S."/>
            <person name="Bunk B."/>
            <person name="Jeske O."/>
            <person name="Meyerdierks A."/>
            <person name="Storesund J.E."/>
            <person name="Kallscheuer N."/>
            <person name="Luecker S."/>
            <person name="Lage O.M."/>
            <person name="Pohl T."/>
            <person name="Merkel B.J."/>
            <person name="Hornburger P."/>
            <person name="Mueller R.-W."/>
            <person name="Bruemmer F."/>
            <person name="Labrenz M."/>
            <person name="Spormann A.M."/>
            <person name="Op den Camp H."/>
            <person name="Overmann J."/>
            <person name="Amann R."/>
            <person name="Jetten M.S.M."/>
            <person name="Mascher T."/>
            <person name="Medema M.H."/>
            <person name="Devos D.P."/>
            <person name="Kaster A.-K."/>
            <person name="Ovreas L."/>
            <person name="Rohde M."/>
            <person name="Galperin M.Y."/>
            <person name="Jogler C."/>
        </authorList>
    </citation>
    <scope>NUCLEOTIDE SEQUENCE [LARGE SCALE GENOMIC DNA]</scope>
    <source>
        <strain evidence="2 3">FF011L</strain>
    </source>
</reference>
<protein>
    <submittedName>
        <fullName evidence="2">Uncharacterized protein</fullName>
    </submittedName>
</protein>
<dbReference type="Proteomes" id="UP000320672">
    <property type="component" value="Chromosome"/>
</dbReference>
<dbReference type="KEGG" id="rml:FF011L_09620"/>
<accession>A0A517MBI5</accession>
<organism evidence="2 3">
    <name type="scientific">Roseimaritima multifibrata</name>
    <dbReference type="NCBI Taxonomy" id="1930274"/>
    <lineage>
        <taxon>Bacteria</taxon>
        <taxon>Pseudomonadati</taxon>
        <taxon>Planctomycetota</taxon>
        <taxon>Planctomycetia</taxon>
        <taxon>Pirellulales</taxon>
        <taxon>Pirellulaceae</taxon>
        <taxon>Roseimaritima</taxon>
    </lineage>
</organism>
<feature type="transmembrane region" description="Helical" evidence="1">
    <location>
        <begin position="12"/>
        <end position="31"/>
    </location>
</feature>
<evidence type="ECO:0000313" key="2">
    <source>
        <dbReference type="EMBL" id="QDS92225.1"/>
    </source>
</evidence>
<dbReference type="RefSeq" id="WP_145350511.1">
    <property type="nucleotide sequence ID" value="NZ_CP036262.1"/>
</dbReference>
<keyword evidence="1" id="KW-0472">Membrane</keyword>
<evidence type="ECO:0000313" key="3">
    <source>
        <dbReference type="Proteomes" id="UP000320672"/>
    </source>
</evidence>
<evidence type="ECO:0000256" key="1">
    <source>
        <dbReference type="SAM" id="Phobius"/>
    </source>
</evidence>